<dbReference type="AlphaFoldDB" id="A0A1I3LKP7"/>
<name>A0A1I3LKP7_9SPIR</name>
<dbReference type="EMBL" id="FORI01000007">
    <property type="protein sequence ID" value="SFI85302.1"/>
    <property type="molecule type" value="Genomic_DNA"/>
</dbReference>
<proteinExistence type="predicted"/>
<protein>
    <submittedName>
        <fullName evidence="1">Uncharacterized protein</fullName>
    </submittedName>
</protein>
<keyword evidence="2" id="KW-1185">Reference proteome</keyword>
<sequence>MMMAPEQYAEQFKNASYQEILKVKNELVSDISKFEYDYDREDPDWNICPKPDVRYQWNLEALGLIAPLLSKAFNREYEWGGRRIWRIMVGR</sequence>
<dbReference type="Proteomes" id="UP000182737">
    <property type="component" value="Unassembled WGS sequence"/>
</dbReference>
<gene>
    <name evidence="1" type="ORF">SAMN04487775_10747</name>
</gene>
<accession>A0A1I3LKP7</accession>
<dbReference type="RefSeq" id="WP_074932235.1">
    <property type="nucleotide sequence ID" value="NZ_FORI01000007.1"/>
</dbReference>
<organism evidence="1 2">
    <name type="scientific">Treponema bryantii</name>
    <dbReference type="NCBI Taxonomy" id="163"/>
    <lineage>
        <taxon>Bacteria</taxon>
        <taxon>Pseudomonadati</taxon>
        <taxon>Spirochaetota</taxon>
        <taxon>Spirochaetia</taxon>
        <taxon>Spirochaetales</taxon>
        <taxon>Treponemataceae</taxon>
        <taxon>Treponema</taxon>
    </lineage>
</organism>
<reference evidence="2" key="1">
    <citation type="submission" date="2016-10" db="EMBL/GenBank/DDBJ databases">
        <authorList>
            <person name="Varghese N."/>
            <person name="Submissions S."/>
        </authorList>
    </citation>
    <scope>NUCLEOTIDE SEQUENCE [LARGE SCALE GENOMIC DNA]</scope>
    <source>
        <strain evidence="2">XBD1002</strain>
    </source>
</reference>
<evidence type="ECO:0000313" key="1">
    <source>
        <dbReference type="EMBL" id="SFI85302.1"/>
    </source>
</evidence>
<evidence type="ECO:0000313" key="2">
    <source>
        <dbReference type="Proteomes" id="UP000182737"/>
    </source>
</evidence>
<dbReference type="OrthoDB" id="2004778at2"/>